<protein>
    <recommendedName>
        <fullName evidence="4">DUF3108 domain-containing protein</fullName>
    </recommendedName>
</protein>
<dbReference type="OrthoDB" id="6007799at2"/>
<dbReference type="InterPro" id="IPR021457">
    <property type="entry name" value="DUF3108"/>
</dbReference>
<dbReference type="KEGG" id="cate:C2869_08920"/>
<reference evidence="2 3" key="1">
    <citation type="submission" date="2018-01" db="EMBL/GenBank/DDBJ databases">
        <title>Genome sequence of a Cantenovulum-like bacteria.</title>
        <authorList>
            <person name="Tan W.R."/>
            <person name="Lau N.-S."/>
            <person name="Go F."/>
            <person name="Amirul A.-A.A."/>
        </authorList>
    </citation>
    <scope>NUCLEOTIDE SEQUENCE [LARGE SCALE GENOMIC DNA]</scope>
    <source>
        <strain evidence="2 3">CCB-QB4</strain>
    </source>
</reference>
<dbReference type="AlphaFoldDB" id="A0A2S0VQQ2"/>
<evidence type="ECO:0000256" key="1">
    <source>
        <dbReference type="SAM" id="SignalP"/>
    </source>
</evidence>
<accession>A0A2S0VQQ2</accession>
<evidence type="ECO:0000313" key="2">
    <source>
        <dbReference type="EMBL" id="AWB66543.1"/>
    </source>
</evidence>
<gene>
    <name evidence="2" type="ORF">C2869_08920</name>
</gene>
<keyword evidence="3" id="KW-1185">Reference proteome</keyword>
<dbReference type="RefSeq" id="WP_108602606.1">
    <property type="nucleotide sequence ID" value="NZ_CP026604.1"/>
</dbReference>
<feature type="chain" id="PRO_5015429839" description="DUF3108 domain-containing protein" evidence="1">
    <location>
        <begin position="24"/>
        <end position="254"/>
    </location>
</feature>
<dbReference type="Proteomes" id="UP000244441">
    <property type="component" value="Chromosome"/>
</dbReference>
<proteinExistence type="predicted"/>
<organism evidence="2 3">
    <name type="scientific">Saccharobesus litoralis</name>
    <dbReference type="NCBI Taxonomy" id="2172099"/>
    <lineage>
        <taxon>Bacteria</taxon>
        <taxon>Pseudomonadati</taxon>
        <taxon>Pseudomonadota</taxon>
        <taxon>Gammaproteobacteria</taxon>
        <taxon>Alteromonadales</taxon>
        <taxon>Alteromonadaceae</taxon>
        <taxon>Saccharobesus</taxon>
    </lineage>
</organism>
<dbReference type="EMBL" id="CP026604">
    <property type="protein sequence ID" value="AWB66543.1"/>
    <property type="molecule type" value="Genomic_DNA"/>
</dbReference>
<keyword evidence="1" id="KW-0732">Signal</keyword>
<feature type="signal peptide" evidence="1">
    <location>
        <begin position="1"/>
        <end position="23"/>
    </location>
</feature>
<sequence length="254" mass="29742">MLISRFKVPVGIFLLLASSQLFANSLAQKQALGSESVNNAPILYKADYILSRRGSDYGNGSRQLIQLDNQRYLFNYSSQARFLFLSDERSETSQLWIDNNQVKVDWYRYKREGTGKDRDYHYQFDHQAKQVLDKDNKPTVTNTDLGYRVLDQLSYQLQLELDLKAAPLQDSYSYQGINRDGHIRDYEFKVVEQPTISTPKGQFKTIKMQRITDNEDRVTYAWFAPELNYVLVRLQQMEDGDESFNISLKEIEWL</sequence>
<name>A0A2S0VQQ2_9ALTE</name>
<evidence type="ECO:0000313" key="3">
    <source>
        <dbReference type="Proteomes" id="UP000244441"/>
    </source>
</evidence>
<dbReference type="Pfam" id="PF11306">
    <property type="entry name" value="DUF3108"/>
    <property type="match status" value="1"/>
</dbReference>
<evidence type="ECO:0008006" key="4">
    <source>
        <dbReference type="Google" id="ProtNLM"/>
    </source>
</evidence>